<gene>
    <name evidence="16" type="ORF">V5799_016534</name>
</gene>
<dbReference type="Gene3D" id="3.30.200.20">
    <property type="entry name" value="Phosphorylase Kinase, domain 1"/>
    <property type="match status" value="1"/>
</dbReference>
<dbReference type="PROSITE" id="PS00107">
    <property type="entry name" value="PROTEIN_KINASE_ATP"/>
    <property type="match status" value="1"/>
</dbReference>
<evidence type="ECO:0000256" key="9">
    <source>
        <dbReference type="ARBA" id="ARBA00035720"/>
    </source>
</evidence>
<keyword evidence="17" id="KW-1185">Reference proteome</keyword>
<sequence>MENYKALGWIGEGAHGVVLKAQCSLTGRVVAVKKIPHRAADNSLPCATLREIKAIQHLEHENVVMLLEVVASSSGVLLILELLCCNLSTLIHNPERPLTESHVKCCMRMLLCGLDHCHAMGILHRDLKPTNVLVNSEGILKLADFGLACLDTRDREHSSCVATRAIGCVFAEMLNGSPLFRGESDIEQLCLVIKALGTPNEQVWPGLKDLPDYHKISFSESGGVPWRTLLPDVSKQARDLVRAFVCYDPERRIACSQALLHGFFWSEPLPCRPYELPVPQDQAPQFDMDACFGTTASQEAAAAGL</sequence>
<evidence type="ECO:0000256" key="12">
    <source>
        <dbReference type="ARBA" id="ARBA00048367"/>
    </source>
</evidence>
<feature type="binding site" evidence="13">
    <location>
        <position position="34"/>
    </location>
    <ligand>
        <name>ATP</name>
        <dbReference type="ChEBI" id="CHEBI:30616"/>
    </ligand>
</feature>
<comment type="catalytic activity">
    <reaction evidence="11">
        <text>L-threonyl-[protein] + ATP = O-phospho-L-threonyl-[protein] + ADP + H(+)</text>
        <dbReference type="Rhea" id="RHEA:46608"/>
        <dbReference type="Rhea" id="RHEA-COMP:11060"/>
        <dbReference type="Rhea" id="RHEA-COMP:11605"/>
        <dbReference type="ChEBI" id="CHEBI:15378"/>
        <dbReference type="ChEBI" id="CHEBI:30013"/>
        <dbReference type="ChEBI" id="CHEBI:30616"/>
        <dbReference type="ChEBI" id="CHEBI:61977"/>
        <dbReference type="ChEBI" id="CHEBI:456216"/>
        <dbReference type="EC" id="2.7.11.22"/>
    </reaction>
</comment>
<reference evidence="16 17" key="1">
    <citation type="journal article" date="2023" name="Arcadia Sci">
        <title>De novo assembly of a long-read Amblyomma americanum tick genome.</title>
        <authorList>
            <person name="Chou S."/>
            <person name="Poskanzer K.E."/>
            <person name="Rollins M."/>
            <person name="Thuy-Boun P.S."/>
        </authorList>
    </citation>
    <scope>NUCLEOTIDE SEQUENCE [LARGE SCALE GENOMIC DNA]</scope>
    <source>
        <strain evidence="16">F_SG_1</strain>
        <tissue evidence="16">Salivary glands</tissue>
    </source>
</reference>
<evidence type="ECO:0000256" key="10">
    <source>
        <dbReference type="ARBA" id="ARBA00035723"/>
    </source>
</evidence>
<dbReference type="Proteomes" id="UP001321473">
    <property type="component" value="Unassembled WGS sequence"/>
</dbReference>
<dbReference type="PANTHER" id="PTHR24056">
    <property type="entry name" value="CELL DIVISION PROTEIN KINASE"/>
    <property type="match status" value="1"/>
</dbReference>
<dbReference type="InterPro" id="IPR017441">
    <property type="entry name" value="Protein_kinase_ATP_BS"/>
</dbReference>
<evidence type="ECO:0000256" key="6">
    <source>
        <dbReference type="ARBA" id="ARBA00022777"/>
    </source>
</evidence>
<evidence type="ECO:0000256" key="3">
    <source>
        <dbReference type="ARBA" id="ARBA00022527"/>
    </source>
</evidence>
<evidence type="ECO:0000259" key="15">
    <source>
        <dbReference type="PROSITE" id="PS50011"/>
    </source>
</evidence>
<feature type="domain" description="Protein kinase" evidence="15">
    <location>
        <begin position="4"/>
        <end position="264"/>
    </location>
</feature>
<evidence type="ECO:0000256" key="14">
    <source>
        <dbReference type="RuleBase" id="RU000304"/>
    </source>
</evidence>
<keyword evidence="7 13" id="KW-0067">ATP-binding</keyword>
<dbReference type="SUPFAM" id="SSF56112">
    <property type="entry name" value="Protein kinase-like (PK-like)"/>
    <property type="match status" value="1"/>
</dbReference>
<keyword evidence="6" id="KW-0418">Kinase</keyword>
<evidence type="ECO:0000256" key="4">
    <source>
        <dbReference type="ARBA" id="ARBA00022679"/>
    </source>
</evidence>
<comment type="catalytic activity">
    <reaction evidence="12">
        <text>L-seryl-[protein] + ATP = O-phospho-L-seryl-[protein] + ADP + H(+)</text>
        <dbReference type="Rhea" id="RHEA:17989"/>
        <dbReference type="Rhea" id="RHEA-COMP:9863"/>
        <dbReference type="Rhea" id="RHEA-COMP:11604"/>
        <dbReference type="ChEBI" id="CHEBI:15378"/>
        <dbReference type="ChEBI" id="CHEBI:29999"/>
        <dbReference type="ChEBI" id="CHEBI:30616"/>
        <dbReference type="ChEBI" id="CHEBI:83421"/>
        <dbReference type="ChEBI" id="CHEBI:456216"/>
        <dbReference type="EC" id="2.7.11.22"/>
    </reaction>
</comment>
<dbReference type="InterPro" id="IPR008271">
    <property type="entry name" value="Ser/Thr_kinase_AS"/>
</dbReference>
<organism evidence="16 17">
    <name type="scientific">Amblyomma americanum</name>
    <name type="common">Lone star tick</name>
    <dbReference type="NCBI Taxonomy" id="6943"/>
    <lineage>
        <taxon>Eukaryota</taxon>
        <taxon>Metazoa</taxon>
        <taxon>Ecdysozoa</taxon>
        <taxon>Arthropoda</taxon>
        <taxon>Chelicerata</taxon>
        <taxon>Arachnida</taxon>
        <taxon>Acari</taxon>
        <taxon>Parasitiformes</taxon>
        <taxon>Ixodida</taxon>
        <taxon>Ixodoidea</taxon>
        <taxon>Ixodidae</taxon>
        <taxon>Amblyomminae</taxon>
        <taxon>Amblyomma</taxon>
    </lineage>
</organism>
<accession>A0AAQ4F5X7</accession>
<dbReference type="GO" id="GO:0004693">
    <property type="term" value="F:cyclin-dependent protein serine/threonine kinase activity"/>
    <property type="evidence" value="ECO:0007669"/>
    <property type="project" value="UniProtKB-EC"/>
</dbReference>
<dbReference type="AlphaFoldDB" id="A0AAQ4F5X7"/>
<evidence type="ECO:0000256" key="5">
    <source>
        <dbReference type="ARBA" id="ARBA00022741"/>
    </source>
</evidence>
<dbReference type="Pfam" id="PF00069">
    <property type="entry name" value="Pkinase"/>
    <property type="match status" value="1"/>
</dbReference>
<keyword evidence="3 14" id="KW-0723">Serine/threonine-protein kinase</keyword>
<evidence type="ECO:0000256" key="8">
    <source>
        <dbReference type="ARBA" id="ARBA00035711"/>
    </source>
</evidence>
<keyword evidence="5 13" id="KW-0547">Nucleotide-binding</keyword>
<evidence type="ECO:0000256" key="13">
    <source>
        <dbReference type="PROSITE-ProRule" id="PRU10141"/>
    </source>
</evidence>
<dbReference type="EC" id="2.7.11.22" evidence="2"/>
<dbReference type="InterPro" id="IPR000719">
    <property type="entry name" value="Prot_kinase_dom"/>
</dbReference>
<evidence type="ECO:0000313" key="16">
    <source>
        <dbReference type="EMBL" id="KAK8782125.1"/>
    </source>
</evidence>
<dbReference type="PROSITE" id="PS00108">
    <property type="entry name" value="PROTEIN_KINASE_ST"/>
    <property type="match status" value="1"/>
</dbReference>
<dbReference type="PROSITE" id="PS50011">
    <property type="entry name" value="PROTEIN_KINASE_DOM"/>
    <property type="match status" value="1"/>
</dbReference>
<dbReference type="GO" id="GO:0005634">
    <property type="term" value="C:nucleus"/>
    <property type="evidence" value="ECO:0007669"/>
    <property type="project" value="TreeGrafter"/>
</dbReference>
<dbReference type="EMBL" id="JARKHS020007002">
    <property type="protein sequence ID" value="KAK8782125.1"/>
    <property type="molecule type" value="Genomic_DNA"/>
</dbReference>
<evidence type="ECO:0000313" key="17">
    <source>
        <dbReference type="Proteomes" id="UP001321473"/>
    </source>
</evidence>
<dbReference type="PANTHER" id="PTHR24056:SF171">
    <property type="entry name" value="CYCLIN-DEPENDENT KINASE 20"/>
    <property type="match status" value="1"/>
</dbReference>
<protein>
    <recommendedName>
        <fullName evidence="8">Cyclin-dependent kinase 20</fullName>
        <ecNumber evidence="2">2.7.11.22</ecNumber>
    </recommendedName>
    <alternativeName>
        <fullName evidence="9">Cell cycle-related kinase</fullName>
    </alternativeName>
    <alternativeName>
        <fullName evidence="10">Cell division protein kinase 20</fullName>
    </alternativeName>
</protein>
<dbReference type="InterPro" id="IPR011009">
    <property type="entry name" value="Kinase-like_dom_sf"/>
</dbReference>
<dbReference type="SMART" id="SM00220">
    <property type="entry name" value="S_TKc"/>
    <property type="match status" value="1"/>
</dbReference>
<comment type="caution">
    <text evidence="16">The sequence shown here is derived from an EMBL/GenBank/DDBJ whole genome shotgun (WGS) entry which is preliminary data.</text>
</comment>
<dbReference type="InterPro" id="IPR050108">
    <property type="entry name" value="CDK"/>
</dbReference>
<comment type="similarity">
    <text evidence="1">Belongs to the protein kinase superfamily. CMGC Ser/Thr protein kinase family. CDC2/CDKX subfamily.</text>
</comment>
<proteinExistence type="inferred from homology"/>
<dbReference type="GO" id="GO:0005524">
    <property type="term" value="F:ATP binding"/>
    <property type="evidence" value="ECO:0007669"/>
    <property type="project" value="UniProtKB-UniRule"/>
</dbReference>
<evidence type="ECO:0000256" key="1">
    <source>
        <dbReference type="ARBA" id="ARBA00006485"/>
    </source>
</evidence>
<evidence type="ECO:0000256" key="11">
    <source>
        <dbReference type="ARBA" id="ARBA00047811"/>
    </source>
</evidence>
<name>A0AAQ4F5X7_AMBAM</name>
<keyword evidence="4" id="KW-0808">Transferase</keyword>
<dbReference type="Gene3D" id="1.10.510.10">
    <property type="entry name" value="Transferase(Phosphotransferase) domain 1"/>
    <property type="match status" value="2"/>
</dbReference>
<evidence type="ECO:0000256" key="2">
    <source>
        <dbReference type="ARBA" id="ARBA00012425"/>
    </source>
</evidence>
<evidence type="ECO:0000256" key="7">
    <source>
        <dbReference type="ARBA" id="ARBA00022840"/>
    </source>
</evidence>